<evidence type="ECO:0000313" key="2">
    <source>
        <dbReference type="Ensembl" id="ENSCSAVP00000004104.1"/>
    </source>
</evidence>
<dbReference type="STRING" id="51511.ENSCSAVP00000004104"/>
<dbReference type="GeneTree" id="ENSGT00940000175688"/>
<organism evidence="2 3">
    <name type="scientific">Ciona savignyi</name>
    <name type="common">Pacific transparent sea squirt</name>
    <dbReference type="NCBI Taxonomy" id="51511"/>
    <lineage>
        <taxon>Eukaryota</taxon>
        <taxon>Metazoa</taxon>
        <taxon>Chordata</taxon>
        <taxon>Tunicata</taxon>
        <taxon>Ascidiacea</taxon>
        <taxon>Phlebobranchia</taxon>
        <taxon>Cionidae</taxon>
        <taxon>Ciona</taxon>
    </lineage>
</organism>
<evidence type="ECO:0000259" key="1">
    <source>
        <dbReference type="Pfam" id="PF23048"/>
    </source>
</evidence>
<sequence length="90" mass="10481">MMTEPNFYPEDTVIGKSNNGKIRYALIEKTFDMESDDDSDSDMDDYDDNNLEPGFVRLAWYPEGVVEDVRETQIQLVDRSTLPRDVVREK</sequence>
<reference evidence="2" key="3">
    <citation type="submission" date="2025-09" db="UniProtKB">
        <authorList>
            <consortium name="Ensembl"/>
        </authorList>
    </citation>
    <scope>IDENTIFICATION</scope>
</reference>
<reference evidence="3" key="1">
    <citation type="submission" date="2003-08" db="EMBL/GenBank/DDBJ databases">
        <authorList>
            <person name="Birren B."/>
            <person name="Nusbaum C."/>
            <person name="Abebe A."/>
            <person name="Abouelleil A."/>
            <person name="Adekoya E."/>
            <person name="Ait-zahra M."/>
            <person name="Allen N."/>
            <person name="Allen T."/>
            <person name="An P."/>
            <person name="Anderson M."/>
            <person name="Anderson S."/>
            <person name="Arachchi H."/>
            <person name="Armbruster J."/>
            <person name="Bachantsang P."/>
            <person name="Baldwin J."/>
            <person name="Barry A."/>
            <person name="Bayul T."/>
            <person name="Blitshsteyn B."/>
            <person name="Bloom T."/>
            <person name="Blye J."/>
            <person name="Boguslavskiy L."/>
            <person name="Borowsky M."/>
            <person name="Boukhgalter B."/>
            <person name="Brunache A."/>
            <person name="Butler J."/>
            <person name="Calixte N."/>
            <person name="Calvo S."/>
            <person name="Camarata J."/>
            <person name="Campo K."/>
            <person name="Chang J."/>
            <person name="Cheshatsang Y."/>
            <person name="Citroen M."/>
            <person name="Collymore A."/>
            <person name="Considine T."/>
            <person name="Cook A."/>
            <person name="Cooke P."/>
            <person name="Corum B."/>
            <person name="Cuomo C."/>
            <person name="David R."/>
            <person name="Dawoe T."/>
            <person name="Degray S."/>
            <person name="Dodge S."/>
            <person name="Dooley K."/>
            <person name="Dorje P."/>
            <person name="Dorjee K."/>
            <person name="Dorris L."/>
            <person name="Duffey N."/>
            <person name="Dupes A."/>
            <person name="Elkins T."/>
            <person name="Engels R."/>
            <person name="Erickson J."/>
            <person name="Farina A."/>
            <person name="Faro S."/>
            <person name="Ferreira P."/>
            <person name="Fischer H."/>
            <person name="Fitzgerald M."/>
            <person name="Foley K."/>
            <person name="Gage D."/>
            <person name="Galagan J."/>
            <person name="Gearin G."/>
            <person name="Gnerre S."/>
            <person name="Gnirke A."/>
            <person name="Goyette A."/>
            <person name="Graham J."/>
            <person name="Grandbois E."/>
            <person name="Gyaltsen K."/>
            <person name="Hafez N."/>
            <person name="Hagopian D."/>
            <person name="Hagos B."/>
            <person name="Hall J."/>
            <person name="Hatcher B."/>
            <person name="Heller A."/>
            <person name="Higgins H."/>
            <person name="Honan T."/>
            <person name="Horn A."/>
            <person name="Houde N."/>
            <person name="Hughes L."/>
            <person name="Hulme W."/>
            <person name="Husby E."/>
            <person name="Iliev I."/>
            <person name="Jaffe D."/>
            <person name="Jones C."/>
            <person name="Kamal M."/>
            <person name="Kamat A."/>
            <person name="Kamvysselis M."/>
            <person name="Karlsson E."/>
            <person name="Kells C."/>
            <person name="Kieu A."/>
            <person name="Kisner P."/>
            <person name="Kodira C."/>
            <person name="Kulbokas E."/>
            <person name="Labutti K."/>
            <person name="Lama D."/>
            <person name="Landers T."/>
            <person name="Leger J."/>
            <person name="Levine S."/>
            <person name="Lewis D."/>
            <person name="Lewis T."/>
            <person name="Lindblad-toh K."/>
            <person name="Liu X."/>
            <person name="Lokyitsang T."/>
            <person name="Lokyitsang Y."/>
            <person name="Lucien O."/>
            <person name="Lui A."/>
            <person name="Ma L.J."/>
            <person name="Mabbitt R."/>
            <person name="Macdonald J."/>
            <person name="Maclean C."/>
            <person name="Major J."/>
            <person name="Manning J."/>
            <person name="Marabella R."/>
            <person name="Maru K."/>
            <person name="Matthews C."/>
            <person name="Mauceli E."/>
            <person name="Mccarthy M."/>
            <person name="Mcdonough S."/>
            <person name="Mcghee T."/>
            <person name="Meldrim J."/>
            <person name="Meneus L."/>
            <person name="Mesirov J."/>
            <person name="Mihalev A."/>
            <person name="Mihova T."/>
            <person name="Mikkelsen T."/>
            <person name="Mlenga V."/>
            <person name="Moru K."/>
            <person name="Mozes J."/>
            <person name="Mulrain L."/>
            <person name="Munson G."/>
            <person name="Naylor J."/>
            <person name="Newes C."/>
            <person name="Nguyen C."/>
            <person name="Nguyen N."/>
            <person name="Nguyen T."/>
            <person name="Nicol R."/>
            <person name="Nielsen C."/>
            <person name="Nizzari M."/>
            <person name="Norbu C."/>
            <person name="Norbu N."/>
            <person name="O'donnell P."/>
            <person name="Okoawo O."/>
            <person name="O'leary S."/>
            <person name="Omotosho B."/>
            <person name="O'neill K."/>
            <person name="Osman S."/>
            <person name="Parker S."/>
            <person name="Perrin D."/>
            <person name="Phunkhang P."/>
            <person name="Piqani B."/>
            <person name="Purcell S."/>
            <person name="Rachupka T."/>
            <person name="Ramasamy U."/>
            <person name="Rameau R."/>
            <person name="Ray V."/>
            <person name="Raymond C."/>
            <person name="Retta R."/>
            <person name="Richardson S."/>
            <person name="Rise C."/>
            <person name="Rodriguez J."/>
            <person name="Rogers J."/>
            <person name="Rogov P."/>
            <person name="Rutman M."/>
            <person name="Schupbach R."/>
            <person name="Seaman C."/>
            <person name="Settipalli S."/>
            <person name="Sharpe T."/>
            <person name="Sheridan J."/>
            <person name="Sherpa N."/>
            <person name="Shi J."/>
            <person name="Smirnov S."/>
            <person name="Smith C."/>
            <person name="Sougnez C."/>
            <person name="Spencer B."/>
            <person name="Stalker J."/>
            <person name="Stange-thomann N."/>
            <person name="Stavropoulos S."/>
            <person name="Stetson K."/>
            <person name="Stone C."/>
            <person name="Stone S."/>
            <person name="Stubbs M."/>
            <person name="Talamas J."/>
            <person name="Tchuinga P."/>
            <person name="Tenzing P."/>
            <person name="Tesfaye S."/>
            <person name="Theodore J."/>
            <person name="Thoulutsang Y."/>
            <person name="Topham K."/>
            <person name="Towey S."/>
            <person name="Tsamla T."/>
            <person name="Tsomo N."/>
            <person name="Vallee D."/>
            <person name="Vassiliev H."/>
            <person name="Venkataraman V."/>
            <person name="Vinson J."/>
            <person name="Vo A."/>
            <person name="Wade C."/>
            <person name="Wang S."/>
            <person name="Wangchuk T."/>
            <person name="Wangdi T."/>
            <person name="Whittaker C."/>
            <person name="Wilkinson J."/>
            <person name="Wu Y."/>
            <person name="Wyman D."/>
            <person name="Yadav S."/>
            <person name="Yang S."/>
            <person name="Yang X."/>
            <person name="Yeager S."/>
            <person name="Yee E."/>
            <person name="Young G."/>
            <person name="Zainoun J."/>
            <person name="Zembeck L."/>
            <person name="Zimmer A."/>
            <person name="Zody M."/>
            <person name="Lander E."/>
        </authorList>
    </citation>
    <scope>NUCLEOTIDE SEQUENCE [LARGE SCALE GENOMIC DNA]</scope>
</reference>
<dbReference type="HOGENOM" id="CLU_2446269_0_0_1"/>
<dbReference type="Proteomes" id="UP000007875">
    <property type="component" value="Unassembled WGS sequence"/>
</dbReference>
<dbReference type="AlphaFoldDB" id="H2YFK6"/>
<reference evidence="2" key="2">
    <citation type="submission" date="2025-08" db="UniProtKB">
        <authorList>
            <consortium name="Ensembl"/>
        </authorList>
    </citation>
    <scope>IDENTIFICATION</scope>
</reference>
<dbReference type="InParanoid" id="H2YFK6"/>
<proteinExistence type="predicted"/>
<dbReference type="InterPro" id="IPR057732">
    <property type="entry name" value="SH3-A_UBE2O"/>
</dbReference>
<accession>H2YFK6</accession>
<keyword evidence="3" id="KW-1185">Reference proteome</keyword>
<name>H2YFK6_CIOSA</name>
<feature type="domain" description="UBE2O N-terminal SH3-A" evidence="1">
    <location>
        <begin position="49"/>
        <end position="75"/>
    </location>
</feature>
<evidence type="ECO:0000313" key="3">
    <source>
        <dbReference type="Proteomes" id="UP000007875"/>
    </source>
</evidence>
<protein>
    <recommendedName>
        <fullName evidence="1">UBE2O N-terminal SH3-A domain-containing protein</fullName>
    </recommendedName>
</protein>
<dbReference type="Ensembl" id="ENSCSAVT00000004166.1">
    <property type="protein sequence ID" value="ENSCSAVP00000004104.1"/>
    <property type="gene ID" value="ENSCSAVG00000002418.1"/>
</dbReference>
<dbReference type="Pfam" id="PF23048">
    <property type="entry name" value="SH3-A_UBE2O"/>
    <property type="match status" value="1"/>
</dbReference>